<evidence type="ECO:0000313" key="3">
    <source>
        <dbReference type="Proteomes" id="UP000823521"/>
    </source>
</evidence>
<dbReference type="EMBL" id="WVUH01000647">
    <property type="protein sequence ID" value="MBO4210869.1"/>
    <property type="molecule type" value="Genomic_DNA"/>
</dbReference>
<dbReference type="SUPFAM" id="SSF141673">
    <property type="entry name" value="MOSC N-terminal domain-like"/>
    <property type="match status" value="1"/>
</dbReference>
<dbReference type="InterPro" id="IPR011037">
    <property type="entry name" value="Pyrv_Knase-like_insert_dom_sf"/>
</dbReference>
<evidence type="ECO:0000313" key="2">
    <source>
        <dbReference type="EMBL" id="MBO4210869.1"/>
    </source>
</evidence>
<organism evidence="2 3">
    <name type="scientific">Micromonospora echinofusca</name>
    <dbReference type="NCBI Taxonomy" id="47858"/>
    <lineage>
        <taxon>Bacteria</taxon>
        <taxon>Bacillati</taxon>
        <taxon>Actinomycetota</taxon>
        <taxon>Actinomycetes</taxon>
        <taxon>Micromonosporales</taxon>
        <taxon>Micromonosporaceae</taxon>
        <taxon>Micromonospora</taxon>
    </lineage>
</organism>
<dbReference type="PROSITE" id="PS51340">
    <property type="entry name" value="MOSC"/>
    <property type="match status" value="1"/>
</dbReference>
<evidence type="ECO:0000259" key="1">
    <source>
        <dbReference type="PROSITE" id="PS51340"/>
    </source>
</evidence>
<dbReference type="InterPro" id="IPR005302">
    <property type="entry name" value="MoCF_Sase_C"/>
</dbReference>
<sequence>MERLWRYPVKSMLGEEVDASGVTTRGLTGDRCVALVQRETGKVASAKHPRLWRDLLRLRATVTDTGRVRMMLPDGTTAHTDDPAADARLSALLGQPVRLVTVPPAVATLDRARPDELLRDGDVESVGVEPSGLAGAAPEGTFFDFAPIHLVTSASLDRLAALGTGRPVEPVRYRPNLVIRTQDTGFVENEWVGRELAIGDALVLHVIAPTPRCAVPTLAHGPVPADLDALRVAARHNRVAPVPELDPQPCVGAYAQVVRPGPIRVGDRVRVS</sequence>
<dbReference type="InterPro" id="IPR005303">
    <property type="entry name" value="MOCOS_middle"/>
</dbReference>
<keyword evidence="3" id="KW-1185">Reference proteome</keyword>
<comment type="caution">
    <text evidence="2">The sequence shown here is derived from an EMBL/GenBank/DDBJ whole genome shotgun (WGS) entry which is preliminary data.</text>
</comment>
<feature type="domain" description="MOSC" evidence="1">
    <location>
        <begin position="120"/>
        <end position="272"/>
    </location>
</feature>
<dbReference type="Pfam" id="PF03473">
    <property type="entry name" value="MOSC"/>
    <property type="match status" value="1"/>
</dbReference>
<gene>
    <name evidence="2" type="ORF">GSF22_33490</name>
</gene>
<dbReference type="Gene3D" id="2.40.33.20">
    <property type="entry name" value="PK beta-barrel domain-like"/>
    <property type="match status" value="1"/>
</dbReference>
<protein>
    <submittedName>
        <fullName evidence="2">MOSC domain-containing protein</fullName>
    </submittedName>
</protein>
<reference evidence="2 3" key="1">
    <citation type="submission" date="2019-12" db="EMBL/GenBank/DDBJ databases">
        <title>Whole genome sequencing of endophytic Actinobacterium Micromonospora sp. MPMI6T.</title>
        <authorList>
            <person name="Evv R."/>
            <person name="Podile A.R."/>
        </authorList>
    </citation>
    <scope>NUCLEOTIDE SEQUENCE [LARGE SCALE GENOMIC DNA]</scope>
    <source>
        <strain evidence="2 3">MPMI6</strain>
    </source>
</reference>
<proteinExistence type="predicted"/>
<name>A0ABS3W243_MICEH</name>
<dbReference type="Proteomes" id="UP000823521">
    <property type="component" value="Unassembled WGS sequence"/>
</dbReference>
<accession>A0ABS3W243</accession>
<dbReference type="Pfam" id="PF03476">
    <property type="entry name" value="MOSC_N"/>
    <property type="match status" value="1"/>
</dbReference>
<dbReference type="SUPFAM" id="SSF50800">
    <property type="entry name" value="PK beta-barrel domain-like"/>
    <property type="match status" value="1"/>
</dbReference>